<name>A0A919T3W4_9ACTN</name>
<dbReference type="RefSeq" id="WP_213004731.1">
    <property type="nucleotide sequence ID" value="NZ_BOQN01000006.1"/>
</dbReference>
<dbReference type="AlphaFoldDB" id="A0A919T3W4"/>
<accession>A0A919T3W4</accession>
<keyword evidence="2" id="KW-1185">Reference proteome</keyword>
<dbReference type="Proteomes" id="UP000677082">
    <property type="component" value="Unassembled WGS sequence"/>
</dbReference>
<evidence type="ECO:0000313" key="1">
    <source>
        <dbReference type="EMBL" id="GIM88748.1"/>
    </source>
</evidence>
<organism evidence="1 2">
    <name type="scientific">Paractinoplanes toevensis</name>
    <dbReference type="NCBI Taxonomy" id="571911"/>
    <lineage>
        <taxon>Bacteria</taxon>
        <taxon>Bacillati</taxon>
        <taxon>Actinomycetota</taxon>
        <taxon>Actinomycetes</taxon>
        <taxon>Micromonosporales</taxon>
        <taxon>Micromonosporaceae</taxon>
        <taxon>Paractinoplanes</taxon>
    </lineage>
</organism>
<sequence>MPWPDSEDLELTARAAFGADLTASPNTWAWTDLSDRVLDTPITISPGVLVGARTTKTGSASGLQMLNDDGALTAYLASSPYYPHVDVGTPVELAVRTDTSIWVSDTFARTVSPGWGTADVGGAWGSTLSAHYSVSGGSGKFGASTTTASLIRLLRTHRDVRMQWDMSIAAVPTGASTLIGALLRSNTGHTDHLWAGCEMQPGGTVLWTIRTSLASTLLVVAQQTQTGLTYGAGTVLRCLVELVGDRLRCKAWLAAGTPPDGWAIDYTITDTVLLAPGAVLGLRNWVVTGTSNSLPNPVSIDNLVVDQPEYVRAGMYIADVRNTFRVLPDGTTHSVAQIKLGGVGTRLELRDAPEWSPFRRSIQQDDLPPIAYWPLEDKAGATSGASAFEDQAPMELTGPAVWDFDIGLTDDLFIPTYGTTSFVSLAAGARLSAPVPLSATGAWTVSTEHQSDIPSSGLSTVRLMEWQTTGGTHQRWALIGTATGHAVRAYNDVAGTTTDVITFATPFAPEVVNWSVSAKQNGGNIDCKLVANSNVQATASTAGTLGKPIRVTLNPDLANVTASVDPFGIRLLYGQVTVHDYETLAVPFYTDSGTGVLVRADRAWAYEAAHRRAERLCLEERIPFRTVGDPYTSGITQLNAQPAGAFQSLLQRTVDSDSGGLLIEDRFGYAHIPRTRRYNRPADLVVDMSTYRYSAGTNPDEVLSPQLRARTATRVTVERALGSAATVAADTAYRKRRGTIDARAELDVLYDSDCAPHASWRLHLSVDGQGADYPGFVVDLAANPDLVDEWLLCLIGARIQRTNQPSIAGSGVIDQVVDGYTETISRRAWTVDMDTSPAPVWNTGVWDSTTTRWDLGSSTMNATVAPGVTSIVVKQTLDEAWSPSTPYDLDIDGEQVTVTSMGARTGTGPWTQAATVIRAVNGISKTLVAGVEVHAIQAGRWGL</sequence>
<dbReference type="EMBL" id="BOQN01000006">
    <property type="protein sequence ID" value="GIM88748.1"/>
    <property type="molecule type" value="Genomic_DNA"/>
</dbReference>
<protein>
    <submittedName>
        <fullName evidence="1">Uncharacterized protein</fullName>
    </submittedName>
</protein>
<proteinExistence type="predicted"/>
<gene>
    <name evidence="1" type="ORF">Ato02nite_005410</name>
</gene>
<evidence type="ECO:0000313" key="2">
    <source>
        <dbReference type="Proteomes" id="UP000677082"/>
    </source>
</evidence>
<reference evidence="1 2" key="1">
    <citation type="submission" date="2021-03" db="EMBL/GenBank/DDBJ databases">
        <title>Whole genome shotgun sequence of Actinoplanes toevensis NBRC 105298.</title>
        <authorList>
            <person name="Komaki H."/>
            <person name="Tamura T."/>
        </authorList>
    </citation>
    <scope>NUCLEOTIDE SEQUENCE [LARGE SCALE GENOMIC DNA]</scope>
    <source>
        <strain evidence="1 2">NBRC 105298</strain>
    </source>
</reference>
<comment type="caution">
    <text evidence="1">The sequence shown here is derived from an EMBL/GenBank/DDBJ whole genome shotgun (WGS) entry which is preliminary data.</text>
</comment>